<accession>A0A177MHK0</accession>
<dbReference type="PANTHER" id="PTHR32552:SF68">
    <property type="entry name" value="FERRICHROME OUTER MEMBRANE TRANSPORTER_PHAGE RECEPTOR"/>
    <property type="match status" value="1"/>
</dbReference>
<sequence length="795" mass="86934">MSQAIQGILLASALTASVAAHGEETTNRKSYHITGGSLGQALSQFARDAGILFTGESTLTDGKTSKGLDGEYTIEEGFRKLLAGSGLTYTITDDNAVAIKVAEPGSDAASTLPAVKVLGKAVYDSTDPYNTDYNRTNATTATKTDTPIMDTPFSVQVLPEAILKDQQNVQFQEALRNISGAYTQNSEGNVGGAITFLRGFEVGTYYRNGFPIPANMNPARRETANLARIEVLKGPGSLLYGRVDPGGVINAVTKQPLDIPYYSLQQQFGSYDLYRTTADATGPVTKDGNLLYRMNLAYENSGSFVRFGHDEHLFLAPQLRWNISDKTQLTLYAEYMNDESVPKSGLGVPALVGSNRPAPVSRDFTKLDPWNRVKTESGLAGLDLTHSFNNDWKIDFHFSSFVNTETRLINYGGFVNAANNLIRFNSNSGDDITSYWTALNLTGHFDTWGLRHTLLAGTDYYNTATKSHTNTASNTPLNIFNPVFNLTEIIHDPKNDILTDASTAWNGVYFQDQVELPYHLHLLAGGRYDNARLSQNSSFGSKDFNHGTVKPRAGLLWRPMTELSFYGSYTENFGTVGGDATLVNPDGSQRSPEQAQQWEAGIKTELFNKRLTGSLAYYELTKQNIATPSPNAALAALGYQVSIGEAQSRGVEIDLTGQVLPGWDVIASYAYTDTAILKDNSGNIGHLLPNIPRHGGSLWNTYRFEEGPLRGFKFGAGTYIRSQRQGDVANTIQLPGYATVNLMAGYEWNVGKSKISTQFNVENLLDKTYFQNSAGRAASTFGSPLAFMGSFRIEY</sequence>
<dbReference type="GO" id="GO:0015344">
    <property type="term" value="F:siderophore uptake transmembrane transporter activity"/>
    <property type="evidence" value="ECO:0007669"/>
    <property type="project" value="TreeGrafter"/>
</dbReference>
<dbReference type="InterPro" id="IPR039426">
    <property type="entry name" value="TonB-dep_rcpt-like"/>
</dbReference>
<evidence type="ECO:0000313" key="19">
    <source>
        <dbReference type="Proteomes" id="UP000078090"/>
    </source>
</evidence>
<evidence type="ECO:0000256" key="5">
    <source>
        <dbReference type="ARBA" id="ARBA00022496"/>
    </source>
</evidence>
<dbReference type="InterPro" id="IPR036942">
    <property type="entry name" value="Beta-barrel_TonB_sf"/>
</dbReference>
<evidence type="ECO:0000256" key="1">
    <source>
        <dbReference type="ARBA" id="ARBA00004571"/>
    </source>
</evidence>
<keyword evidence="6 14" id="KW-0812">Transmembrane</keyword>
<dbReference type="FunFam" id="2.40.170.20:FF:000005">
    <property type="entry name" value="TonB-dependent siderophore receptor"/>
    <property type="match status" value="1"/>
</dbReference>
<evidence type="ECO:0000256" key="16">
    <source>
        <dbReference type="SAM" id="SignalP"/>
    </source>
</evidence>
<keyword evidence="3 14" id="KW-0813">Transport</keyword>
<dbReference type="Pfam" id="PF07715">
    <property type="entry name" value="Plug"/>
    <property type="match status" value="1"/>
</dbReference>
<evidence type="ECO:0000256" key="13">
    <source>
        <dbReference type="ARBA" id="ARBA00023237"/>
    </source>
</evidence>
<comment type="caution">
    <text evidence="18">The sequence shown here is derived from an EMBL/GenBank/DDBJ whole genome shotgun (WGS) entry which is preliminary data.</text>
</comment>
<dbReference type="AlphaFoldDB" id="A0A177MHK0"/>
<evidence type="ECO:0000256" key="9">
    <source>
        <dbReference type="ARBA" id="ARBA00023065"/>
    </source>
</evidence>
<keyword evidence="7 16" id="KW-0732">Signal</keyword>
<organism evidence="18 19">
    <name type="scientific">Methylomonas methanica</name>
    <dbReference type="NCBI Taxonomy" id="421"/>
    <lineage>
        <taxon>Bacteria</taxon>
        <taxon>Pseudomonadati</taxon>
        <taxon>Pseudomonadota</taxon>
        <taxon>Gammaproteobacteria</taxon>
        <taxon>Methylococcales</taxon>
        <taxon>Methylococcaceae</taxon>
        <taxon>Methylomonas</taxon>
    </lineage>
</organism>
<dbReference type="SMART" id="SM00965">
    <property type="entry name" value="STN"/>
    <property type="match status" value="1"/>
</dbReference>
<gene>
    <name evidence="18" type="ORF">A1332_13625</name>
</gene>
<dbReference type="Proteomes" id="UP000078090">
    <property type="component" value="Unassembled WGS sequence"/>
</dbReference>
<keyword evidence="8" id="KW-0408">Iron</keyword>
<dbReference type="InterPro" id="IPR010105">
    <property type="entry name" value="TonB_sidphr_rcpt"/>
</dbReference>
<keyword evidence="13 14" id="KW-0998">Cell outer membrane</keyword>
<keyword evidence="12" id="KW-0675">Receptor</keyword>
<dbReference type="GO" id="GO:0038023">
    <property type="term" value="F:signaling receptor activity"/>
    <property type="evidence" value="ECO:0007669"/>
    <property type="project" value="InterPro"/>
</dbReference>
<keyword evidence="11 14" id="KW-0472">Membrane</keyword>
<reference evidence="18 19" key="1">
    <citation type="submission" date="2016-03" db="EMBL/GenBank/DDBJ databases">
        <authorList>
            <person name="Ploux O."/>
        </authorList>
    </citation>
    <scope>NUCLEOTIDE SEQUENCE [LARGE SCALE GENOMIC DNA]</scope>
    <source>
        <strain evidence="18 19">R-45363</strain>
    </source>
</reference>
<dbReference type="GO" id="GO:0009279">
    <property type="term" value="C:cell outer membrane"/>
    <property type="evidence" value="ECO:0007669"/>
    <property type="project" value="UniProtKB-SubCell"/>
</dbReference>
<comment type="subcellular location">
    <subcellularLocation>
        <location evidence="1 14">Cell outer membrane</location>
        <topology evidence="1 14">Multi-pass membrane protein</topology>
    </subcellularLocation>
</comment>
<keyword evidence="9" id="KW-0406">Ion transport</keyword>
<dbReference type="EMBL" id="LUUG01000066">
    <property type="protein sequence ID" value="OAI05278.1"/>
    <property type="molecule type" value="Genomic_DNA"/>
</dbReference>
<name>A0A177MHK0_METMH</name>
<feature type="signal peptide" evidence="16">
    <location>
        <begin position="1"/>
        <end position="22"/>
    </location>
</feature>
<keyword evidence="4 14" id="KW-1134">Transmembrane beta strand</keyword>
<dbReference type="NCBIfam" id="TIGR01783">
    <property type="entry name" value="TonB-siderophor"/>
    <property type="match status" value="1"/>
</dbReference>
<dbReference type="Gene3D" id="2.40.170.20">
    <property type="entry name" value="TonB-dependent receptor, beta-barrel domain"/>
    <property type="match status" value="1"/>
</dbReference>
<evidence type="ECO:0000256" key="2">
    <source>
        <dbReference type="ARBA" id="ARBA00009810"/>
    </source>
</evidence>
<dbReference type="Pfam" id="PF00593">
    <property type="entry name" value="TonB_dep_Rec_b-barrel"/>
    <property type="match status" value="1"/>
</dbReference>
<dbReference type="InterPro" id="IPR011662">
    <property type="entry name" value="Secretin/TonB_short_N"/>
</dbReference>
<dbReference type="InterPro" id="IPR037066">
    <property type="entry name" value="Plug_dom_sf"/>
</dbReference>
<evidence type="ECO:0000313" key="18">
    <source>
        <dbReference type="EMBL" id="OAI05278.1"/>
    </source>
</evidence>
<dbReference type="PANTHER" id="PTHR32552">
    <property type="entry name" value="FERRICHROME IRON RECEPTOR-RELATED"/>
    <property type="match status" value="1"/>
</dbReference>
<dbReference type="SUPFAM" id="SSF56935">
    <property type="entry name" value="Porins"/>
    <property type="match status" value="1"/>
</dbReference>
<evidence type="ECO:0000256" key="10">
    <source>
        <dbReference type="ARBA" id="ARBA00023077"/>
    </source>
</evidence>
<proteinExistence type="inferred from homology"/>
<feature type="chain" id="PRO_5008068063" description="Secretin/TonB short N-terminal domain-containing protein" evidence="16">
    <location>
        <begin position="23"/>
        <end position="795"/>
    </location>
</feature>
<evidence type="ECO:0000256" key="3">
    <source>
        <dbReference type="ARBA" id="ARBA00022448"/>
    </source>
</evidence>
<dbReference type="Gene3D" id="2.170.130.10">
    <property type="entry name" value="TonB-dependent receptor, plug domain"/>
    <property type="match status" value="1"/>
</dbReference>
<evidence type="ECO:0000256" key="7">
    <source>
        <dbReference type="ARBA" id="ARBA00022729"/>
    </source>
</evidence>
<dbReference type="Gene3D" id="3.55.50.30">
    <property type="match status" value="1"/>
</dbReference>
<evidence type="ECO:0000256" key="11">
    <source>
        <dbReference type="ARBA" id="ARBA00023136"/>
    </source>
</evidence>
<dbReference type="CDD" id="cd01347">
    <property type="entry name" value="ligand_gated_channel"/>
    <property type="match status" value="1"/>
</dbReference>
<keyword evidence="5" id="KW-0410">Iron transport</keyword>
<evidence type="ECO:0000256" key="15">
    <source>
        <dbReference type="RuleBase" id="RU003357"/>
    </source>
</evidence>
<keyword evidence="10 15" id="KW-0798">TonB box</keyword>
<evidence type="ECO:0000256" key="4">
    <source>
        <dbReference type="ARBA" id="ARBA00022452"/>
    </source>
</evidence>
<dbReference type="FunFam" id="2.170.130.10:FF:000001">
    <property type="entry name" value="Catecholate siderophore TonB-dependent receptor"/>
    <property type="match status" value="1"/>
</dbReference>
<dbReference type="Pfam" id="PF07660">
    <property type="entry name" value="STN"/>
    <property type="match status" value="1"/>
</dbReference>
<evidence type="ECO:0000256" key="14">
    <source>
        <dbReference type="PROSITE-ProRule" id="PRU01360"/>
    </source>
</evidence>
<dbReference type="PROSITE" id="PS52016">
    <property type="entry name" value="TONB_DEPENDENT_REC_3"/>
    <property type="match status" value="1"/>
</dbReference>
<evidence type="ECO:0000256" key="6">
    <source>
        <dbReference type="ARBA" id="ARBA00022692"/>
    </source>
</evidence>
<evidence type="ECO:0000256" key="12">
    <source>
        <dbReference type="ARBA" id="ARBA00023170"/>
    </source>
</evidence>
<dbReference type="InterPro" id="IPR000531">
    <property type="entry name" value="Beta-barrel_TonB"/>
</dbReference>
<evidence type="ECO:0000256" key="8">
    <source>
        <dbReference type="ARBA" id="ARBA00023004"/>
    </source>
</evidence>
<dbReference type="GO" id="GO:0015891">
    <property type="term" value="P:siderophore transport"/>
    <property type="evidence" value="ECO:0007669"/>
    <property type="project" value="InterPro"/>
</dbReference>
<dbReference type="InterPro" id="IPR012910">
    <property type="entry name" value="Plug_dom"/>
</dbReference>
<comment type="similarity">
    <text evidence="2 14 15">Belongs to the TonB-dependent receptor family.</text>
</comment>
<protein>
    <recommendedName>
        <fullName evidence="17">Secretin/TonB short N-terminal domain-containing protein</fullName>
    </recommendedName>
</protein>
<evidence type="ECO:0000259" key="17">
    <source>
        <dbReference type="SMART" id="SM00965"/>
    </source>
</evidence>
<feature type="domain" description="Secretin/TonB short N-terminal" evidence="17">
    <location>
        <begin position="51"/>
        <end position="102"/>
    </location>
</feature>